<dbReference type="AlphaFoldDB" id="A0A8T0IJV7"/>
<sequence length="60" mass="6368">MRPRLGTRALCNCCLPTLVVSERMAGSGAVNPLCGFPNLPLSTETRTPVLVQCSHASLQV</sequence>
<feature type="signal peptide" evidence="1">
    <location>
        <begin position="1"/>
        <end position="21"/>
    </location>
</feature>
<name>A0A8T0IJV7_CERPU</name>
<reference evidence="2" key="1">
    <citation type="submission" date="2020-06" db="EMBL/GenBank/DDBJ databases">
        <title>WGS assembly of Ceratodon purpureus strain R40.</title>
        <authorList>
            <person name="Carey S.B."/>
            <person name="Jenkins J."/>
            <person name="Shu S."/>
            <person name="Lovell J.T."/>
            <person name="Sreedasyam A."/>
            <person name="Maumus F."/>
            <person name="Tiley G.P."/>
            <person name="Fernandez-Pozo N."/>
            <person name="Barry K."/>
            <person name="Chen C."/>
            <person name="Wang M."/>
            <person name="Lipzen A."/>
            <person name="Daum C."/>
            <person name="Saski C.A."/>
            <person name="Payton A.C."/>
            <person name="Mcbreen J.C."/>
            <person name="Conrad R.E."/>
            <person name="Kollar L.M."/>
            <person name="Olsson S."/>
            <person name="Huttunen S."/>
            <person name="Landis J.B."/>
            <person name="Wickett N.J."/>
            <person name="Johnson M.G."/>
            <person name="Rensing S.A."/>
            <person name="Grimwood J."/>
            <person name="Schmutz J."/>
            <person name="Mcdaniel S.F."/>
        </authorList>
    </citation>
    <scope>NUCLEOTIDE SEQUENCE</scope>
    <source>
        <strain evidence="2">R40</strain>
    </source>
</reference>
<evidence type="ECO:0000256" key="1">
    <source>
        <dbReference type="SAM" id="SignalP"/>
    </source>
</evidence>
<gene>
    <name evidence="2" type="ORF">KC19_3G126300</name>
</gene>
<evidence type="ECO:0000313" key="2">
    <source>
        <dbReference type="EMBL" id="KAG0583315.1"/>
    </source>
</evidence>
<protein>
    <submittedName>
        <fullName evidence="2">Uncharacterized protein</fullName>
    </submittedName>
</protein>
<dbReference type="Proteomes" id="UP000822688">
    <property type="component" value="Chromosome 3"/>
</dbReference>
<evidence type="ECO:0000313" key="3">
    <source>
        <dbReference type="Proteomes" id="UP000822688"/>
    </source>
</evidence>
<organism evidence="2 3">
    <name type="scientific">Ceratodon purpureus</name>
    <name type="common">Fire moss</name>
    <name type="synonym">Dicranum purpureum</name>
    <dbReference type="NCBI Taxonomy" id="3225"/>
    <lineage>
        <taxon>Eukaryota</taxon>
        <taxon>Viridiplantae</taxon>
        <taxon>Streptophyta</taxon>
        <taxon>Embryophyta</taxon>
        <taxon>Bryophyta</taxon>
        <taxon>Bryophytina</taxon>
        <taxon>Bryopsida</taxon>
        <taxon>Dicranidae</taxon>
        <taxon>Pseudoditrichales</taxon>
        <taxon>Ditrichaceae</taxon>
        <taxon>Ceratodon</taxon>
    </lineage>
</organism>
<feature type="chain" id="PRO_5035932955" evidence="1">
    <location>
        <begin position="22"/>
        <end position="60"/>
    </location>
</feature>
<proteinExistence type="predicted"/>
<accession>A0A8T0IJV7</accession>
<comment type="caution">
    <text evidence="2">The sequence shown here is derived from an EMBL/GenBank/DDBJ whole genome shotgun (WGS) entry which is preliminary data.</text>
</comment>
<dbReference type="EMBL" id="CM026423">
    <property type="protein sequence ID" value="KAG0583315.1"/>
    <property type="molecule type" value="Genomic_DNA"/>
</dbReference>
<keyword evidence="3" id="KW-1185">Reference proteome</keyword>
<keyword evidence="1" id="KW-0732">Signal</keyword>